<evidence type="ECO:0000313" key="1">
    <source>
        <dbReference type="EMBL" id="URD72483.1"/>
    </source>
</evidence>
<dbReference type="Proteomes" id="UP001055439">
    <property type="component" value="Chromosome 1"/>
</dbReference>
<dbReference type="EMBL" id="CP097502">
    <property type="protein sequence ID" value="URD72483.1"/>
    <property type="molecule type" value="Genomic_DNA"/>
</dbReference>
<dbReference type="OrthoDB" id="1678865at2759"/>
<keyword evidence="2" id="KW-1185">Reference proteome</keyword>
<sequence length="51" mass="5828">MMYVNESNYLSLGLLDNYLSKDCESYFTKNILVIVLCIDFGVQITKIAPMC</sequence>
<reference evidence="1" key="1">
    <citation type="submission" date="2022-05" db="EMBL/GenBank/DDBJ databases">
        <title>The Musa troglodytarum L. genome provides insights into the mechanism of non-climacteric behaviour and enrichment of carotenoids.</title>
        <authorList>
            <person name="Wang J."/>
        </authorList>
    </citation>
    <scope>NUCLEOTIDE SEQUENCE</scope>
    <source>
        <tissue evidence="1">Leaf</tissue>
    </source>
</reference>
<proteinExistence type="predicted"/>
<accession>A0A9E7EAI9</accession>
<dbReference type="AlphaFoldDB" id="A0A9E7EAI9"/>
<protein>
    <submittedName>
        <fullName evidence="1">Uncharacterized protein</fullName>
    </submittedName>
</protein>
<organism evidence="1 2">
    <name type="scientific">Musa troglodytarum</name>
    <name type="common">fe'i banana</name>
    <dbReference type="NCBI Taxonomy" id="320322"/>
    <lineage>
        <taxon>Eukaryota</taxon>
        <taxon>Viridiplantae</taxon>
        <taxon>Streptophyta</taxon>
        <taxon>Embryophyta</taxon>
        <taxon>Tracheophyta</taxon>
        <taxon>Spermatophyta</taxon>
        <taxon>Magnoliopsida</taxon>
        <taxon>Liliopsida</taxon>
        <taxon>Zingiberales</taxon>
        <taxon>Musaceae</taxon>
        <taxon>Musa</taxon>
    </lineage>
</organism>
<gene>
    <name evidence="1" type="ORF">MUK42_34264</name>
</gene>
<name>A0A9E7EAI9_9LILI</name>
<evidence type="ECO:0000313" key="2">
    <source>
        <dbReference type="Proteomes" id="UP001055439"/>
    </source>
</evidence>